<sequence length="229" mass="26062">MAEAKSKTKKSVKVIKKLRVDHTSASLPEIKEVKRSPYGFAVKLILIVVLGTVLYLLAQKYRGTFLAGTVNSSPISRWELNQKMVEKYGKQTLDEIVNERLLVAELKKNNITVTDKEIDEQTAKIIKEYGGEEAFKSALTQYGLTEAKAKDSIKQSLSLTKLIEKNNKIEITDDQVKKYFESNKTLFEGKKLEEVASNIKETLYQQEINVKIQEWFTGIRKSAKIVPFI</sequence>
<dbReference type="PANTHER" id="PTHR47245">
    <property type="entry name" value="PEPTIDYLPROLYL ISOMERASE"/>
    <property type="match status" value="1"/>
</dbReference>
<dbReference type="EMBL" id="LCIH01000003">
    <property type="protein sequence ID" value="KKT52183.1"/>
    <property type="molecule type" value="Genomic_DNA"/>
</dbReference>
<dbReference type="Gene3D" id="1.10.4030.10">
    <property type="entry name" value="Porin chaperone SurA, peptide-binding domain"/>
    <property type="match status" value="1"/>
</dbReference>
<dbReference type="AlphaFoldDB" id="A0A0G1I053"/>
<comment type="catalytic activity">
    <reaction evidence="1">
        <text>[protein]-peptidylproline (omega=180) = [protein]-peptidylproline (omega=0)</text>
        <dbReference type="Rhea" id="RHEA:16237"/>
        <dbReference type="Rhea" id="RHEA-COMP:10747"/>
        <dbReference type="Rhea" id="RHEA-COMP:10748"/>
        <dbReference type="ChEBI" id="CHEBI:83833"/>
        <dbReference type="ChEBI" id="CHEBI:83834"/>
        <dbReference type="EC" id="5.2.1.8"/>
    </reaction>
</comment>
<evidence type="ECO:0000256" key="4">
    <source>
        <dbReference type="ARBA" id="ARBA00023110"/>
    </source>
</evidence>
<keyword evidence="6" id="KW-1133">Transmembrane helix</keyword>
<proteinExistence type="predicted"/>
<protein>
    <recommendedName>
        <fullName evidence="2">peptidylprolyl isomerase</fullName>
        <ecNumber evidence="2">5.2.1.8</ecNumber>
    </recommendedName>
</protein>
<evidence type="ECO:0000313" key="8">
    <source>
        <dbReference type="Proteomes" id="UP000034006"/>
    </source>
</evidence>
<gene>
    <name evidence="7" type="ORF">UW44_C0003G0026</name>
</gene>
<keyword evidence="6" id="KW-0472">Membrane</keyword>
<accession>A0A0G1I053</accession>
<reference evidence="7 8" key="1">
    <citation type="journal article" date="2015" name="Nature">
        <title>rRNA introns, odd ribosomes, and small enigmatic genomes across a large radiation of phyla.</title>
        <authorList>
            <person name="Brown C.T."/>
            <person name="Hug L.A."/>
            <person name="Thomas B.C."/>
            <person name="Sharon I."/>
            <person name="Castelle C.J."/>
            <person name="Singh A."/>
            <person name="Wilkins M.J."/>
            <person name="Williams K.H."/>
            <person name="Banfield J.F."/>
        </authorList>
    </citation>
    <scope>NUCLEOTIDE SEQUENCE [LARGE SCALE GENOMIC DNA]</scope>
</reference>
<name>A0A0G1I053_9BACT</name>
<dbReference type="SUPFAM" id="SSF109998">
    <property type="entry name" value="Triger factor/SurA peptide-binding domain-like"/>
    <property type="match status" value="1"/>
</dbReference>
<evidence type="ECO:0000256" key="3">
    <source>
        <dbReference type="ARBA" id="ARBA00022729"/>
    </source>
</evidence>
<keyword evidence="3" id="KW-0732">Signal</keyword>
<evidence type="ECO:0000256" key="2">
    <source>
        <dbReference type="ARBA" id="ARBA00013194"/>
    </source>
</evidence>
<dbReference type="Pfam" id="PF13624">
    <property type="entry name" value="SurA_N_3"/>
    <property type="match status" value="1"/>
</dbReference>
<feature type="transmembrane region" description="Helical" evidence="6">
    <location>
        <begin position="38"/>
        <end position="58"/>
    </location>
</feature>
<organism evidence="7 8">
    <name type="scientific">Candidatus Collierbacteria bacterium GW2011_GWB2_44_22</name>
    <dbReference type="NCBI Taxonomy" id="1618387"/>
    <lineage>
        <taxon>Bacteria</taxon>
        <taxon>Candidatus Collieribacteriota</taxon>
    </lineage>
</organism>
<evidence type="ECO:0000256" key="6">
    <source>
        <dbReference type="SAM" id="Phobius"/>
    </source>
</evidence>
<keyword evidence="5" id="KW-0413">Isomerase</keyword>
<keyword evidence="4" id="KW-0697">Rotamase</keyword>
<comment type="caution">
    <text evidence="7">The sequence shown here is derived from an EMBL/GenBank/DDBJ whole genome shotgun (WGS) entry which is preliminary data.</text>
</comment>
<dbReference type="EC" id="5.2.1.8" evidence="2"/>
<dbReference type="GO" id="GO:0003755">
    <property type="term" value="F:peptidyl-prolyl cis-trans isomerase activity"/>
    <property type="evidence" value="ECO:0007669"/>
    <property type="project" value="UniProtKB-KW"/>
</dbReference>
<dbReference type="InterPro" id="IPR050245">
    <property type="entry name" value="PrsA_foldase"/>
</dbReference>
<evidence type="ECO:0000256" key="1">
    <source>
        <dbReference type="ARBA" id="ARBA00000971"/>
    </source>
</evidence>
<dbReference type="InterPro" id="IPR027304">
    <property type="entry name" value="Trigger_fact/SurA_dom_sf"/>
</dbReference>
<keyword evidence="6" id="KW-0812">Transmembrane</keyword>
<dbReference type="PANTHER" id="PTHR47245:SF1">
    <property type="entry name" value="FOLDASE PROTEIN PRSA"/>
    <property type="match status" value="1"/>
</dbReference>
<dbReference type="Proteomes" id="UP000034006">
    <property type="component" value="Unassembled WGS sequence"/>
</dbReference>
<evidence type="ECO:0000256" key="5">
    <source>
        <dbReference type="ARBA" id="ARBA00023235"/>
    </source>
</evidence>
<evidence type="ECO:0000313" key="7">
    <source>
        <dbReference type="EMBL" id="KKT52183.1"/>
    </source>
</evidence>
<dbReference type="STRING" id="1618387.UW44_C0003G0026"/>